<organism evidence="5 6">
    <name type="scientific">Brachionus calyciflorus</name>
    <dbReference type="NCBI Taxonomy" id="104777"/>
    <lineage>
        <taxon>Eukaryota</taxon>
        <taxon>Metazoa</taxon>
        <taxon>Spiralia</taxon>
        <taxon>Gnathifera</taxon>
        <taxon>Rotifera</taxon>
        <taxon>Eurotatoria</taxon>
        <taxon>Monogononta</taxon>
        <taxon>Pseudotrocha</taxon>
        <taxon>Ploima</taxon>
        <taxon>Brachionidae</taxon>
        <taxon>Brachionus</taxon>
    </lineage>
</organism>
<protein>
    <recommendedName>
        <fullName evidence="4">FLYWCH-type domain-containing protein</fullName>
    </recommendedName>
</protein>
<name>A0A813UKL7_9BILA</name>
<dbReference type="EMBL" id="CAJNOC010001054">
    <property type="protein sequence ID" value="CAF0830475.1"/>
    <property type="molecule type" value="Genomic_DNA"/>
</dbReference>
<evidence type="ECO:0000313" key="5">
    <source>
        <dbReference type="EMBL" id="CAF0830475.1"/>
    </source>
</evidence>
<dbReference type="OrthoDB" id="10176674at2759"/>
<sequence length="133" mass="15296">MDKVSDAFNKLSISSKISLSDFKATITPSQKKAPQLHHLGYYYKKSYSNQSSGKISWRCVKNNSKASVYSNTDKVGDNCDFHILHEEHLDEPNMSKIYLLERRRFIKVRAANSDDKARKIVSQACFVNFLLIF</sequence>
<dbReference type="GO" id="GO:0008270">
    <property type="term" value="F:zinc ion binding"/>
    <property type="evidence" value="ECO:0007669"/>
    <property type="project" value="UniProtKB-KW"/>
</dbReference>
<comment type="caution">
    <text evidence="5">The sequence shown here is derived from an EMBL/GenBank/DDBJ whole genome shotgun (WGS) entry which is preliminary data.</text>
</comment>
<evidence type="ECO:0000313" key="6">
    <source>
        <dbReference type="Proteomes" id="UP000663879"/>
    </source>
</evidence>
<keyword evidence="1" id="KW-0479">Metal-binding</keyword>
<proteinExistence type="predicted"/>
<keyword evidence="6" id="KW-1185">Reference proteome</keyword>
<reference evidence="5" key="1">
    <citation type="submission" date="2021-02" db="EMBL/GenBank/DDBJ databases">
        <authorList>
            <person name="Nowell W R."/>
        </authorList>
    </citation>
    <scope>NUCLEOTIDE SEQUENCE</scope>
    <source>
        <strain evidence="5">Ploen Becks lab</strain>
    </source>
</reference>
<keyword evidence="2" id="KW-0863">Zinc-finger</keyword>
<dbReference type="Gene3D" id="2.20.25.240">
    <property type="match status" value="1"/>
</dbReference>
<keyword evidence="3" id="KW-0862">Zinc</keyword>
<dbReference type="AlphaFoldDB" id="A0A813UKL7"/>
<evidence type="ECO:0000256" key="2">
    <source>
        <dbReference type="ARBA" id="ARBA00022771"/>
    </source>
</evidence>
<dbReference type="Pfam" id="PF04500">
    <property type="entry name" value="FLYWCH"/>
    <property type="match status" value="1"/>
</dbReference>
<dbReference type="InterPro" id="IPR007588">
    <property type="entry name" value="Znf_FLYWCH"/>
</dbReference>
<gene>
    <name evidence="5" type="ORF">OXX778_LOCUS7938</name>
</gene>
<evidence type="ECO:0000259" key="4">
    <source>
        <dbReference type="Pfam" id="PF04500"/>
    </source>
</evidence>
<accession>A0A813UKL7</accession>
<evidence type="ECO:0000256" key="1">
    <source>
        <dbReference type="ARBA" id="ARBA00022723"/>
    </source>
</evidence>
<feature type="domain" description="FLYWCH-type" evidence="4">
    <location>
        <begin position="27"/>
        <end position="88"/>
    </location>
</feature>
<dbReference type="Proteomes" id="UP000663879">
    <property type="component" value="Unassembled WGS sequence"/>
</dbReference>
<evidence type="ECO:0000256" key="3">
    <source>
        <dbReference type="ARBA" id="ARBA00022833"/>
    </source>
</evidence>